<feature type="compositionally biased region" description="Basic and acidic residues" evidence="1">
    <location>
        <begin position="1"/>
        <end position="14"/>
    </location>
</feature>
<evidence type="ECO:0000313" key="3">
    <source>
        <dbReference type="Proteomes" id="UP000000238"/>
    </source>
</evidence>
<evidence type="ECO:0000313" key="2">
    <source>
        <dbReference type="EMBL" id="ABC30990.1"/>
    </source>
</evidence>
<dbReference type="Proteomes" id="UP000000238">
    <property type="component" value="Chromosome"/>
</dbReference>
<evidence type="ECO:0000256" key="1">
    <source>
        <dbReference type="SAM" id="MobiDB-lite"/>
    </source>
</evidence>
<dbReference type="STRING" id="349521.HCH_04283"/>
<dbReference type="EMBL" id="CP000155">
    <property type="protein sequence ID" value="ABC30990.1"/>
    <property type="molecule type" value="Genomic_DNA"/>
</dbReference>
<dbReference type="OrthoDB" id="5522371at2"/>
<proteinExistence type="predicted"/>
<dbReference type="HOGENOM" id="CLU_993109_0_0_6"/>
<accession>Q2SED4</accession>
<gene>
    <name evidence="2" type="ordered locus">HCH_04283</name>
</gene>
<sequence>MSKKQKSEGPHECYTDGYGPHKTVQGMEGGSCLARHEQSYKKNNSCSYRWQGVEKAKTKPGCDAYNAHPNTKYHITGRGTGPVATSNLSNYTSDGSGHDGVAGKSFTSKKGDALTLVEVNNFTTGFAPYGNQVHHIVNISSVRNGIEEIAKDLPDLRVLIVNGLLDEKYNINYKDNSLILPTQRSASAKTGLPSHYGSHPSYSKDILQHVKQALQPYKKIANEMKKNKPHSKPDPVELKKKLEDASKKLYKEIMGDAAANRAKAKATKINDVSPKSLLAR</sequence>
<dbReference type="InterPro" id="IPR032871">
    <property type="entry name" value="AHH_dom_containing"/>
</dbReference>
<feature type="region of interest" description="Disordered" evidence="1">
    <location>
        <begin position="261"/>
        <end position="280"/>
    </location>
</feature>
<reference evidence="2 3" key="1">
    <citation type="journal article" date="2005" name="Nucleic Acids Res.">
        <title>Genomic blueprint of Hahella chejuensis, a marine microbe producing an algicidal agent.</title>
        <authorList>
            <person name="Jeong H."/>
            <person name="Yim J.H."/>
            <person name="Lee C."/>
            <person name="Choi S.-H."/>
            <person name="Park Y.K."/>
            <person name="Yoon S.H."/>
            <person name="Hur C.-G."/>
            <person name="Kang H.-Y."/>
            <person name="Kim D."/>
            <person name="Lee H.H."/>
            <person name="Park K.H."/>
            <person name="Park S.-H."/>
            <person name="Park H.-S."/>
            <person name="Lee H.K."/>
            <person name="Oh T.K."/>
            <person name="Kim J.F."/>
        </authorList>
    </citation>
    <scope>NUCLEOTIDE SEQUENCE [LARGE SCALE GENOMIC DNA]</scope>
    <source>
        <strain evidence="2 3">KCTC 2396</strain>
    </source>
</reference>
<protein>
    <submittedName>
        <fullName evidence="2">Uncharacterized protein</fullName>
    </submittedName>
</protein>
<name>Q2SED4_HAHCH</name>
<dbReference type="AlphaFoldDB" id="Q2SED4"/>
<dbReference type="Pfam" id="PF14412">
    <property type="entry name" value="AHH"/>
    <property type="match status" value="1"/>
</dbReference>
<keyword evidence="3" id="KW-1185">Reference proteome</keyword>
<dbReference type="RefSeq" id="WP_011398057.1">
    <property type="nucleotide sequence ID" value="NC_007645.1"/>
</dbReference>
<feature type="region of interest" description="Disordered" evidence="1">
    <location>
        <begin position="1"/>
        <end position="20"/>
    </location>
</feature>
<organism evidence="2 3">
    <name type="scientific">Hahella chejuensis (strain KCTC 2396)</name>
    <dbReference type="NCBI Taxonomy" id="349521"/>
    <lineage>
        <taxon>Bacteria</taxon>
        <taxon>Pseudomonadati</taxon>
        <taxon>Pseudomonadota</taxon>
        <taxon>Gammaproteobacteria</taxon>
        <taxon>Oceanospirillales</taxon>
        <taxon>Hahellaceae</taxon>
        <taxon>Hahella</taxon>
    </lineage>
</organism>
<dbReference type="KEGG" id="hch:HCH_04283"/>